<dbReference type="FunFam" id="3.90.740.10:FF:000005">
    <property type="entry name" value="Valine--tRNA ligase, mitochondrial"/>
    <property type="match status" value="1"/>
</dbReference>
<comment type="subcellular location">
    <subcellularLocation>
        <location evidence="2">Cytoplasm</location>
    </subcellularLocation>
    <subcellularLocation>
        <location evidence="1">Mitochondrion</location>
    </subcellularLocation>
</comment>
<keyword evidence="18" id="KW-0175">Coiled coil</keyword>
<evidence type="ECO:0000256" key="11">
    <source>
        <dbReference type="ARBA" id="ARBA00023128"/>
    </source>
</evidence>
<dbReference type="GO" id="GO:0005829">
    <property type="term" value="C:cytosol"/>
    <property type="evidence" value="ECO:0007669"/>
    <property type="project" value="TreeGrafter"/>
</dbReference>
<dbReference type="InterPro" id="IPR001412">
    <property type="entry name" value="aa-tRNA-synth_I_CS"/>
</dbReference>
<comment type="catalytic activity">
    <reaction evidence="16">
        <text>tRNA(Val) + L-valine + ATP = L-valyl-tRNA(Val) + AMP + diphosphate</text>
        <dbReference type="Rhea" id="RHEA:10704"/>
        <dbReference type="Rhea" id="RHEA-COMP:9672"/>
        <dbReference type="Rhea" id="RHEA-COMP:9708"/>
        <dbReference type="ChEBI" id="CHEBI:30616"/>
        <dbReference type="ChEBI" id="CHEBI:33019"/>
        <dbReference type="ChEBI" id="CHEBI:57762"/>
        <dbReference type="ChEBI" id="CHEBI:78442"/>
        <dbReference type="ChEBI" id="CHEBI:78537"/>
        <dbReference type="ChEBI" id="CHEBI:456215"/>
        <dbReference type="EC" id="6.1.1.9"/>
    </reaction>
</comment>
<reference evidence="21" key="1">
    <citation type="journal article" date="2023" name="Mol. Biol. Evol.">
        <title>Third-Generation Sequencing Reveals the Adaptive Role of the Epigenome in Three Deep-Sea Polychaetes.</title>
        <authorList>
            <person name="Perez M."/>
            <person name="Aroh O."/>
            <person name="Sun Y."/>
            <person name="Lan Y."/>
            <person name="Juniper S.K."/>
            <person name="Young C.R."/>
            <person name="Angers B."/>
            <person name="Qian P.Y."/>
        </authorList>
    </citation>
    <scope>NUCLEOTIDE SEQUENCE</scope>
    <source>
        <strain evidence="21">R07B-5</strain>
    </source>
</reference>
<feature type="domain" description="Methionyl/Valyl/Leucyl/Isoleucyl-tRNA synthetase anticodon-binding" evidence="20">
    <location>
        <begin position="831"/>
        <end position="978"/>
    </location>
</feature>
<evidence type="ECO:0000256" key="5">
    <source>
        <dbReference type="ARBA" id="ARBA00022490"/>
    </source>
</evidence>
<sequence length="1092" mass="124193">MASTWAVLCQVHAKFGLKLYRRAPNYQICRLCFTRNVFNTNYSIGRFHKLHPLLGIGHSCSDLSPKHRLPGGCHLHSSVPRCGSDVKIKTEQVISGEEKRKLIKQKKEAKREARLERLRQKEAKSNKQPIKESVLYDIPTLPGVKKDTSCPLPAAYSPKYVEAAWYSWWENAGFFSPEYYKSHGKESSGRFVLCLPPPNVTGSLHLGHALGNSIEDAIIRWHRMCGRTVLWNPGCDHAGIATQVVVEKKLWRETQRTRHDLGRDKFIEEVWRWKNEKGTRIYEQMKQLGSSLDWSRACFTLDPKLSYAVNEAFVRLHDTGLIYRSSRLVNWSCALKSAISDIEVDDLPLSGRTLVAVPGHNKKVPFGVMTSFAYKMADSDDEIVVSTTRPETMLGDTAIAVHPDDHRYSNLHGRFAKHPFCDRQLPIVCDEFVDITFGTGAVKITPGHDSKDYDVGKRHSLDIVNILEDDGTMMNVPAPFQGQKRFEARTAVVEALREKGLFRGEADNPMVIPICSRSKDVIEPRIKDQWYVKCDDMAKNAIEAVKAKRLTLIPDTYEKQWFDWLENIRDWCISRQLWWGHRIPAYLVRHKDGQPLGEDNWVCAHNYEEAVQKASHKYGVEKEKLTLQQDEDVLDTWFSSAIFPFSIFGWPEQTQDLQEFYPTDLLETASDIMFFWVARMVMLGDALTGTLPFTQVLFHSILRDAHGRKMSKSLGNVIDPMDVIRGISLEDLQKQLENSNLDPREVNKAKQGQKKDFPLGIAECGTDALRFTLCSYNYKAHFVNVDVSHVKNNRHFCNKIWQAFKFSSGHLGPEFQPPVHPELTGGETATDQWILSRVAALVAECDDGFRSYDLNSVTQALYTFWWAELCDVYLEYCKPVFSDGATADVDRTRNILYTCLDVGLRCLSPFMPYLTEELFQRLSQRGSAGVESICVADYPQIAQYDWRNTAAESDMGTVRDVVGLCLSLRKDFNLTKTKADVFIEGTTSSVTKTLVDHLTVVKTLSRSNSVTVVSCDNMVAPPGGCVDATVEGVCRVHMRLKGLIDEESETKRLMTQREKLEGEREWMLKRLEGTDEDAVPEHVRLAEKEKVC</sequence>
<dbReference type="CDD" id="cd00817">
    <property type="entry name" value="ValRS_core"/>
    <property type="match status" value="1"/>
</dbReference>
<evidence type="ECO:0000259" key="20">
    <source>
        <dbReference type="Pfam" id="PF08264"/>
    </source>
</evidence>
<dbReference type="InterPro" id="IPR009008">
    <property type="entry name" value="Val/Leu/Ile-tRNA-synth_edit"/>
</dbReference>
<dbReference type="Pfam" id="PF00133">
    <property type="entry name" value="tRNA-synt_1"/>
    <property type="match status" value="1"/>
</dbReference>
<dbReference type="Gene3D" id="3.40.50.620">
    <property type="entry name" value="HUPs"/>
    <property type="match status" value="2"/>
</dbReference>
<evidence type="ECO:0000256" key="18">
    <source>
        <dbReference type="SAM" id="Coils"/>
    </source>
</evidence>
<protein>
    <recommendedName>
        <fullName evidence="14">Valine--tRNA ligase, mitochondrial</fullName>
        <ecNumber evidence="4">6.1.1.9</ecNumber>
    </recommendedName>
    <alternativeName>
        <fullName evidence="13">Valyl-tRNA synthetase</fullName>
    </alternativeName>
</protein>
<keyword evidence="10" id="KW-0809">Transit peptide</keyword>
<comment type="function">
    <text evidence="15">Catalyzes the attachment of valine to tRNA(Val) in a two-step reaction: valine is first activated by ATP to form Val-AMP and then transferred to the acceptor end of tRNA(Val).</text>
</comment>
<accession>A0AAD9P9I6</accession>
<dbReference type="GO" id="GO:0005524">
    <property type="term" value="F:ATP binding"/>
    <property type="evidence" value="ECO:0007669"/>
    <property type="project" value="UniProtKB-KW"/>
</dbReference>
<dbReference type="CDD" id="cd07962">
    <property type="entry name" value="Anticodon_Ia_Val"/>
    <property type="match status" value="1"/>
</dbReference>
<evidence type="ECO:0000256" key="3">
    <source>
        <dbReference type="ARBA" id="ARBA00005594"/>
    </source>
</evidence>
<evidence type="ECO:0000256" key="6">
    <source>
        <dbReference type="ARBA" id="ARBA00022598"/>
    </source>
</evidence>
<evidence type="ECO:0000256" key="13">
    <source>
        <dbReference type="ARBA" id="ARBA00029936"/>
    </source>
</evidence>
<dbReference type="PANTHER" id="PTHR11946">
    <property type="entry name" value="VALYL-TRNA SYNTHETASES"/>
    <property type="match status" value="1"/>
</dbReference>
<dbReference type="GO" id="GO:0005739">
    <property type="term" value="C:mitochondrion"/>
    <property type="evidence" value="ECO:0007669"/>
    <property type="project" value="UniProtKB-SubCell"/>
</dbReference>
<dbReference type="FunFam" id="1.10.730.10:FF:000009">
    <property type="entry name" value="Valine--tRNA ligase, mitochondrial"/>
    <property type="match status" value="1"/>
</dbReference>
<dbReference type="Gene3D" id="3.90.740.10">
    <property type="entry name" value="Valyl/Leucyl/Isoleucyl-tRNA synthetase, editing domain"/>
    <property type="match status" value="1"/>
</dbReference>
<dbReference type="InterPro" id="IPR013155">
    <property type="entry name" value="M/V/L/I-tRNA-synth_anticd-bd"/>
</dbReference>
<dbReference type="AlphaFoldDB" id="A0AAD9P9I6"/>
<proteinExistence type="inferred from homology"/>
<dbReference type="FunFam" id="3.40.50.620:FF:000078">
    <property type="entry name" value="Valine--tRNA ligase, mitochondrial"/>
    <property type="match status" value="1"/>
</dbReference>
<organism evidence="21 22">
    <name type="scientific">Ridgeia piscesae</name>
    <name type="common">Tubeworm</name>
    <dbReference type="NCBI Taxonomy" id="27915"/>
    <lineage>
        <taxon>Eukaryota</taxon>
        <taxon>Metazoa</taxon>
        <taxon>Spiralia</taxon>
        <taxon>Lophotrochozoa</taxon>
        <taxon>Annelida</taxon>
        <taxon>Polychaeta</taxon>
        <taxon>Sedentaria</taxon>
        <taxon>Canalipalpata</taxon>
        <taxon>Sabellida</taxon>
        <taxon>Siboglinidae</taxon>
        <taxon>Ridgeia</taxon>
    </lineage>
</organism>
<name>A0AAD9P9I6_RIDPI</name>
<dbReference type="SUPFAM" id="SSF47323">
    <property type="entry name" value="Anticodon-binding domain of a subclass of class I aminoacyl-tRNA synthetases"/>
    <property type="match status" value="1"/>
</dbReference>
<dbReference type="NCBIfam" id="NF004349">
    <property type="entry name" value="PRK05729.1"/>
    <property type="match status" value="1"/>
</dbReference>
<dbReference type="SUPFAM" id="SSF50677">
    <property type="entry name" value="ValRS/IleRS/LeuRS editing domain"/>
    <property type="match status" value="1"/>
</dbReference>
<evidence type="ECO:0000313" key="22">
    <source>
        <dbReference type="Proteomes" id="UP001209878"/>
    </source>
</evidence>
<evidence type="ECO:0000256" key="16">
    <source>
        <dbReference type="ARBA" id="ARBA00047552"/>
    </source>
</evidence>
<keyword evidence="9 17" id="KW-0648">Protein biosynthesis</keyword>
<dbReference type="Gene3D" id="1.10.730.10">
    <property type="entry name" value="Isoleucyl-tRNA Synthetase, Domain 1"/>
    <property type="match status" value="1"/>
</dbReference>
<dbReference type="GO" id="GO:0004832">
    <property type="term" value="F:valine-tRNA ligase activity"/>
    <property type="evidence" value="ECO:0007669"/>
    <property type="project" value="UniProtKB-EC"/>
</dbReference>
<evidence type="ECO:0000256" key="10">
    <source>
        <dbReference type="ARBA" id="ARBA00022946"/>
    </source>
</evidence>
<dbReference type="EC" id="6.1.1.9" evidence="4"/>
<evidence type="ECO:0000256" key="9">
    <source>
        <dbReference type="ARBA" id="ARBA00022917"/>
    </source>
</evidence>
<keyword evidence="7 17" id="KW-0547">Nucleotide-binding</keyword>
<dbReference type="Proteomes" id="UP001209878">
    <property type="component" value="Unassembled WGS sequence"/>
</dbReference>
<evidence type="ECO:0000256" key="12">
    <source>
        <dbReference type="ARBA" id="ARBA00023146"/>
    </source>
</evidence>
<evidence type="ECO:0000256" key="4">
    <source>
        <dbReference type="ARBA" id="ARBA00013169"/>
    </source>
</evidence>
<comment type="caution">
    <text evidence="21">The sequence shown here is derived from an EMBL/GenBank/DDBJ whole genome shotgun (WGS) entry which is preliminary data.</text>
</comment>
<dbReference type="GO" id="GO:0006438">
    <property type="term" value="P:valyl-tRNA aminoacylation"/>
    <property type="evidence" value="ECO:0007669"/>
    <property type="project" value="InterPro"/>
</dbReference>
<dbReference type="PROSITE" id="PS00178">
    <property type="entry name" value="AA_TRNA_LIGASE_I"/>
    <property type="match status" value="1"/>
</dbReference>
<dbReference type="GO" id="GO:0002161">
    <property type="term" value="F:aminoacyl-tRNA deacylase activity"/>
    <property type="evidence" value="ECO:0007669"/>
    <property type="project" value="InterPro"/>
</dbReference>
<evidence type="ECO:0000256" key="14">
    <source>
        <dbReference type="ARBA" id="ARBA00040837"/>
    </source>
</evidence>
<dbReference type="Pfam" id="PF08264">
    <property type="entry name" value="Anticodon_1"/>
    <property type="match status" value="1"/>
</dbReference>
<dbReference type="InterPro" id="IPR014729">
    <property type="entry name" value="Rossmann-like_a/b/a_fold"/>
</dbReference>
<evidence type="ECO:0000256" key="1">
    <source>
        <dbReference type="ARBA" id="ARBA00004173"/>
    </source>
</evidence>
<dbReference type="InterPro" id="IPR033705">
    <property type="entry name" value="Anticodon_Ia_Val"/>
</dbReference>
<dbReference type="SUPFAM" id="SSF52374">
    <property type="entry name" value="Nucleotidylyl transferase"/>
    <property type="match status" value="1"/>
</dbReference>
<dbReference type="PRINTS" id="PR00986">
    <property type="entry name" value="TRNASYNTHVAL"/>
</dbReference>
<dbReference type="InterPro" id="IPR002303">
    <property type="entry name" value="Valyl-tRNA_ligase"/>
</dbReference>
<dbReference type="InterPro" id="IPR009080">
    <property type="entry name" value="tRNAsynth_Ia_anticodon-bd"/>
</dbReference>
<feature type="domain" description="Aminoacyl-tRNA synthetase class Ia" evidence="19">
    <location>
        <begin position="165"/>
        <end position="778"/>
    </location>
</feature>
<keyword evidence="6 17" id="KW-0436">Ligase</keyword>
<evidence type="ECO:0000259" key="19">
    <source>
        <dbReference type="Pfam" id="PF00133"/>
    </source>
</evidence>
<feature type="coiled-coil region" evidence="18">
    <location>
        <begin position="99"/>
        <end position="126"/>
    </location>
</feature>
<gene>
    <name evidence="21" type="ORF">NP493_73g04019</name>
</gene>
<evidence type="ECO:0000256" key="7">
    <source>
        <dbReference type="ARBA" id="ARBA00022741"/>
    </source>
</evidence>
<evidence type="ECO:0000256" key="17">
    <source>
        <dbReference type="RuleBase" id="RU363035"/>
    </source>
</evidence>
<dbReference type="NCBIfam" id="TIGR00422">
    <property type="entry name" value="valS"/>
    <property type="match status" value="1"/>
</dbReference>
<evidence type="ECO:0000256" key="8">
    <source>
        <dbReference type="ARBA" id="ARBA00022840"/>
    </source>
</evidence>
<comment type="similarity">
    <text evidence="3 17">Belongs to the class-I aminoacyl-tRNA synthetase family.</text>
</comment>
<dbReference type="EMBL" id="JAODUO010000071">
    <property type="protein sequence ID" value="KAK2190713.1"/>
    <property type="molecule type" value="Genomic_DNA"/>
</dbReference>
<dbReference type="HAMAP" id="MF_02004">
    <property type="entry name" value="Val_tRNA_synth_type1"/>
    <property type="match status" value="1"/>
</dbReference>
<keyword evidence="12 17" id="KW-0030">Aminoacyl-tRNA synthetase</keyword>
<keyword evidence="5" id="KW-0963">Cytoplasm</keyword>
<dbReference type="PANTHER" id="PTHR11946:SF71">
    <property type="entry name" value="VALINE--TRNA LIGASE, MITOCHONDRIAL"/>
    <property type="match status" value="1"/>
</dbReference>
<keyword evidence="8 17" id="KW-0067">ATP-binding</keyword>
<dbReference type="InterPro" id="IPR002300">
    <property type="entry name" value="aa-tRNA-synth_Ia"/>
</dbReference>
<evidence type="ECO:0000256" key="2">
    <source>
        <dbReference type="ARBA" id="ARBA00004496"/>
    </source>
</evidence>
<dbReference type="FunFam" id="3.40.50.620:FF:000020">
    <property type="entry name" value="Valine--tRNA ligase, mitochondrial"/>
    <property type="match status" value="1"/>
</dbReference>
<evidence type="ECO:0000313" key="21">
    <source>
        <dbReference type="EMBL" id="KAK2190713.1"/>
    </source>
</evidence>
<evidence type="ECO:0000256" key="15">
    <source>
        <dbReference type="ARBA" id="ARBA00043854"/>
    </source>
</evidence>
<keyword evidence="22" id="KW-1185">Reference proteome</keyword>
<keyword evidence="11" id="KW-0496">Mitochondrion</keyword>